<dbReference type="AlphaFoldDB" id="A0A917FFT5"/>
<sequence>MQLYVCPRSELAQHQIIETAFGVLRIHLGDFIPKGYSYLFEDSGGEQRGFAWVSVPKTANITENQRGQKYA</sequence>
<keyword evidence="2" id="KW-1185">Reference proteome</keyword>
<evidence type="ECO:0000313" key="1">
    <source>
        <dbReference type="EMBL" id="GGF77363.1"/>
    </source>
</evidence>
<evidence type="ECO:0000313" key="2">
    <source>
        <dbReference type="Proteomes" id="UP000637643"/>
    </source>
</evidence>
<protein>
    <submittedName>
        <fullName evidence="1">Uncharacterized protein</fullName>
    </submittedName>
</protein>
<dbReference type="EMBL" id="BMKR01000008">
    <property type="protein sequence ID" value="GGF77363.1"/>
    <property type="molecule type" value="Genomic_DNA"/>
</dbReference>
<accession>A0A917FFT5</accession>
<comment type="caution">
    <text evidence="1">The sequence shown here is derived from an EMBL/GenBank/DDBJ whole genome shotgun (WGS) entry which is preliminary data.</text>
</comment>
<name>A0A917FFT5_9BACL</name>
<proteinExistence type="predicted"/>
<reference evidence="1" key="2">
    <citation type="submission" date="2020-09" db="EMBL/GenBank/DDBJ databases">
        <authorList>
            <person name="Sun Q."/>
            <person name="Zhou Y."/>
        </authorList>
    </citation>
    <scope>NUCLEOTIDE SEQUENCE</scope>
    <source>
        <strain evidence="1">CGMCC 1.16134</strain>
    </source>
</reference>
<reference evidence="1" key="1">
    <citation type="journal article" date="2014" name="Int. J. Syst. Evol. Microbiol.">
        <title>Complete genome sequence of Corynebacterium casei LMG S-19264T (=DSM 44701T), isolated from a smear-ripened cheese.</title>
        <authorList>
            <consortium name="US DOE Joint Genome Institute (JGI-PGF)"/>
            <person name="Walter F."/>
            <person name="Albersmeier A."/>
            <person name="Kalinowski J."/>
            <person name="Ruckert C."/>
        </authorList>
    </citation>
    <scope>NUCLEOTIDE SEQUENCE</scope>
    <source>
        <strain evidence="1">CGMCC 1.16134</strain>
    </source>
</reference>
<organism evidence="1 2">
    <name type="scientific">Paenibacillus albidus</name>
    <dbReference type="NCBI Taxonomy" id="2041023"/>
    <lineage>
        <taxon>Bacteria</taxon>
        <taxon>Bacillati</taxon>
        <taxon>Bacillota</taxon>
        <taxon>Bacilli</taxon>
        <taxon>Bacillales</taxon>
        <taxon>Paenibacillaceae</taxon>
        <taxon>Paenibacillus</taxon>
    </lineage>
</organism>
<gene>
    <name evidence="1" type="ORF">GCM10010912_23070</name>
</gene>
<dbReference type="Proteomes" id="UP000637643">
    <property type="component" value="Unassembled WGS sequence"/>
</dbReference>